<accession>A0ABV4HV54</accession>
<feature type="compositionally biased region" description="Pro residues" evidence="1">
    <location>
        <begin position="67"/>
        <end position="77"/>
    </location>
</feature>
<gene>
    <name evidence="4" type="primary">mltB</name>
    <name evidence="4" type="ORF">AB6713_13860</name>
</gene>
<organism evidence="4 5">
    <name type="scientific">Luteimonas salinilitoris</name>
    <dbReference type="NCBI Taxonomy" id="3237697"/>
    <lineage>
        <taxon>Bacteria</taxon>
        <taxon>Pseudomonadati</taxon>
        <taxon>Pseudomonadota</taxon>
        <taxon>Gammaproteobacteria</taxon>
        <taxon>Lysobacterales</taxon>
        <taxon>Lysobacteraceae</taxon>
        <taxon>Luteimonas</taxon>
    </lineage>
</organism>
<feature type="region of interest" description="Disordered" evidence="1">
    <location>
        <begin position="29"/>
        <end position="87"/>
    </location>
</feature>
<name>A0ABV4HV54_9GAMM</name>
<feature type="signal peptide" evidence="2">
    <location>
        <begin position="1"/>
        <end position="22"/>
    </location>
</feature>
<protein>
    <submittedName>
        <fullName evidence="4">Lytic murein transglycosylase B</fullName>
    </submittedName>
</protein>
<keyword evidence="5" id="KW-1185">Reference proteome</keyword>
<dbReference type="Gene3D" id="1.10.8.350">
    <property type="entry name" value="Bacterial muramidase"/>
    <property type="match status" value="1"/>
</dbReference>
<keyword evidence="2" id="KW-0732">Signal</keyword>
<evidence type="ECO:0000256" key="1">
    <source>
        <dbReference type="SAM" id="MobiDB-lite"/>
    </source>
</evidence>
<dbReference type="CDD" id="cd13399">
    <property type="entry name" value="Slt35-like"/>
    <property type="match status" value="1"/>
</dbReference>
<dbReference type="RefSeq" id="WP_370561751.1">
    <property type="nucleotide sequence ID" value="NZ_JBFWIB010000001.1"/>
</dbReference>
<dbReference type="NCBIfam" id="TIGR02282">
    <property type="entry name" value="MltB"/>
    <property type="match status" value="1"/>
</dbReference>
<dbReference type="SUPFAM" id="SSF53955">
    <property type="entry name" value="Lysozyme-like"/>
    <property type="match status" value="1"/>
</dbReference>
<evidence type="ECO:0000313" key="4">
    <source>
        <dbReference type="EMBL" id="MEZ0475686.1"/>
    </source>
</evidence>
<dbReference type="EMBL" id="JBFWIC010000020">
    <property type="protein sequence ID" value="MEZ0475686.1"/>
    <property type="molecule type" value="Genomic_DNA"/>
</dbReference>
<dbReference type="InterPro" id="IPR023346">
    <property type="entry name" value="Lysozyme-like_dom_sf"/>
</dbReference>
<feature type="chain" id="PRO_5046750859" evidence="2">
    <location>
        <begin position="23"/>
        <end position="391"/>
    </location>
</feature>
<dbReference type="Proteomes" id="UP001566331">
    <property type="component" value="Unassembled WGS sequence"/>
</dbReference>
<dbReference type="InterPro" id="IPR043426">
    <property type="entry name" value="MltB-like"/>
</dbReference>
<dbReference type="Pfam" id="PF13406">
    <property type="entry name" value="SLT_2"/>
    <property type="match status" value="1"/>
</dbReference>
<dbReference type="InterPro" id="IPR031304">
    <property type="entry name" value="SLT_2"/>
</dbReference>
<dbReference type="PROSITE" id="PS51257">
    <property type="entry name" value="PROKAR_LIPOPROTEIN"/>
    <property type="match status" value="1"/>
</dbReference>
<reference evidence="4 5" key="1">
    <citation type="submission" date="2024-07" db="EMBL/GenBank/DDBJ databases">
        <title>Luteimonas salilacus sp. nov., isolated from the shore soil of Salt Lake in Tibet of China.</title>
        <authorList>
            <person name="Zhang X."/>
            <person name="Li A."/>
        </authorList>
    </citation>
    <scope>NUCLEOTIDE SEQUENCE [LARGE SCALE GENOMIC DNA]</scope>
    <source>
        <strain evidence="4 5">B3-2-R+30</strain>
    </source>
</reference>
<evidence type="ECO:0000256" key="2">
    <source>
        <dbReference type="SAM" id="SignalP"/>
    </source>
</evidence>
<evidence type="ECO:0000313" key="5">
    <source>
        <dbReference type="Proteomes" id="UP001566331"/>
    </source>
</evidence>
<dbReference type="PANTHER" id="PTHR30163:SF9">
    <property type="entry name" value="MEMBRANE-BOUND LYTIC MUREIN TRANSGLYCOSYLASE B"/>
    <property type="match status" value="1"/>
</dbReference>
<dbReference type="InterPro" id="IPR011757">
    <property type="entry name" value="Lytic_transglycosylase_MltB"/>
</dbReference>
<proteinExistence type="predicted"/>
<dbReference type="PANTHER" id="PTHR30163">
    <property type="entry name" value="MEMBRANE-BOUND LYTIC MUREIN TRANSGLYCOSYLASE B"/>
    <property type="match status" value="1"/>
</dbReference>
<dbReference type="Gene3D" id="1.10.530.10">
    <property type="match status" value="1"/>
</dbReference>
<evidence type="ECO:0000259" key="3">
    <source>
        <dbReference type="Pfam" id="PF13406"/>
    </source>
</evidence>
<comment type="caution">
    <text evidence="4">The sequence shown here is derived from an EMBL/GenBank/DDBJ whole genome shotgun (WGS) entry which is preliminary data.</text>
</comment>
<feature type="domain" description="Transglycosylase SLT" evidence="3">
    <location>
        <begin position="88"/>
        <end position="380"/>
    </location>
</feature>
<feature type="compositionally biased region" description="Pro residues" evidence="1">
    <location>
        <begin position="36"/>
        <end position="50"/>
    </location>
</feature>
<sequence length="391" mass="41668">MNRPSALPLASCLLSFALVACATRANPPSLEAAAPVPAPAPADAPAPPATPASGPVSATGQALLAPVPQPPERPVAPEPVTDPAIPRQQRIDNFVDYTVRTYGVDAAGVRSVLSQAEKRQSILDAMSRPAEKTRTWAEYRPIFVNDARISGGRSFYAQHRAALDRVSAETGVPAEYIVAIIGVETSYGKITGNYRVVDALYTLAFDFPKRAPFFAGELAQLFALAQEEPQLDVAALKGSYAGAMGMGQFMPSSYRLWAKDGDGDGRRDLLTHLPDVFASIANYFVIHGWERGGPVVAHADRDTAAADFAPESLDPVYPLADLAGRGYRPRAGEPVAEGATLLSLDGDAGPEYWLGYRNFYVITRYNRSPMYALSVHQLAQAIRAGSGGAGP</sequence>